<keyword evidence="3" id="KW-0378">Hydrolase</keyword>
<comment type="similarity">
    <text evidence="1">Belongs to the glycosyl hydrolase 16 family.</text>
</comment>
<comment type="caution">
    <text evidence="3">The sequence shown here is derived from an EMBL/GenBank/DDBJ whole genome shotgun (WGS) entry which is preliminary data.</text>
</comment>
<dbReference type="EMBL" id="LECT01000040">
    <property type="protein sequence ID" value="KLU03151.1"/>
    <property type="molecule type" value="Genomic_DNA"/>
</dbReference>
<dbReference type="PANTHER" id="PTHR10963:SF55">
    <property type="entry name" value="GLYCOSIDE HYDROLASE FAMILY 16 PROTEIN"/>
    <property type="match status" value="1"/>
</dbReference>
<evidence type="ECO:0000313" key="3">
    <source>
        <dbReference type="EMBL" id="KLU03151.1"/>
    </source>
</evidence>
<dbReference type="RefSeq" id="WP_053061235.1">
    <property type="nucleotide sequence ID" value="NZ_LECT01000040.1"/>
</dbReference>
<dbReference type="InterPro" id="IPR050546">
    <property type="entry name" value="Glycosyl_Hydrlase_16"/>
</dbReference>
<dbReference type="STRING" id="595434.RISK_004780"/>
<evidence type="ECO:0000256" key="1">
    <source>
        <dbReference type="ARBA" id="ARBA00006865"/>
    </source>
</evidence>
<dbReference type="Gene3D" id="2.60.120.200">
    <property type="match status" value="1"/>
</dbReference>
<accession>A0A0J1B9I9</accession>
<dbReference type="InterPro" id="IPR000757">
    <property type="entry name" value="Beta-glucanase-like"/>
</dbReference>
<protein>
    <submittedName>
        <fullName evidence="3">Beta-glucanase</fullName>
        <ecNumber evidence="3">3.2.1.73</ecNumber>
    </submittedName>
</protein>
<dbReference type="InterPro" id="IPR013320">
    <property type="entry name" value="ConA-like_dom_sf"/>
</dbReference>
<evidence type="ECO:0000313" key="4">
    <source>
        <dbReference type="Proteomes" id="UP000036367"/>
    </source>
</evidence>
<dbReference type="OrthoDB" id="9809583at2"/>
<dbReference type="PROSITE" id="PS51762">
    <property type="entry name" value="GH16_2"/>
    <property type="match status" value="1"/>
</dbReference>
<dbReference type="PATRIC" id="fig|595434.4.peg.4541"/>
<keyword evidence="3" id="KW-0326">Glycosidase</keyword>
<dbReference type="SUPFAM" id="SSF49899">
    <property type="entry name" value="Concanavalin A-like lectins/glucanases"/>
    <property type="match status" value="1"/>
</dbReference>
<dbReference type="Proteomes" id="UP000036367">
    <property type="component" value="Unassembled WGS sequence"/>
</dbReference>
<sequence>MIRLAVAVGMAITMFGCSFRHANAQTFDRLVWQDDFSGDSLDYSKWEVEVNAFGGGNHELQIYTDRPENVRVEDGCLVLEARRDNAAISGTSREYSSGRVRTKHRGDWKYGRIEVRAKLPQGQGIWPAIWMLPTKDEYGGWAASGEIDIMEMRGQQPNVVLGTLHHGAPWPNNIHTGDEYTLEQGTFADDFHTFAVNWRANEIEWLIDGKSVQKQTRWESSGGKYPAPFDQPFHLLMNVAVGGGFLGPPDATTEFPVQMLVDSVKIYQ</sequence>
<dbReference type="CDD" id="cd08023">
    <property type="entry name" value="GH16_laminarinase_like"/>
    <property type="match status" value="1"/>
</dbReference>
<dbReference type="PANTHER" id="PTHR10963">
    <property type="entry name" value="GLYCOSYL HYDROLASE-RELATED"/>
    <property type="match status" value="1"/>
</dbReference>
<reference evidence="3" key="1">
    <citation type="submission" date="2015-05" db="EMBL/GenBank/DDBJ databases">
        <title>Permanent draft genome of Rhodopirellula islandicus K833.</title>
        <authorList>
            <person name="Kizina J."/>
            <person name="Richter M."/>
            <person name="Glockner F.O."/>
            <person name="Harder J."/>
        </authorList>
    </citation>
    <scope>NUCLEOTIDE SEQUENCE [LARGE SCALE GENOMIC DNA]</scope>
    <source>
        <strain evidence="3">K833</strain>
    </source>
</reference>
<dbReference type="PROSITE" id="PS51257">
    <property type="entry name" value="PROKAR_LIPOPROTEIN"/>
    <property type="match status" value="1"/>
</dbReference>
<dbReference type="Pfam" id="PF00722">
    <property type="entry name" value="Glyco_hydro_16"/>
    <property type="match status" value="1"/>
</dbReference>
<dbReference type="AlphaFoldDB" id="A0A0J1B9I9"/>
<dbReference type="GO" id="GO:0042972">
    <property type="term" value="F:licheninase activity"/>
    <property type="evidence" value="ECO:0007669"/>
    <property type="project" value="UniProtKB-EC"/>
</dbReference>
<keyword evidence="4" id="KW-1185">Reference proteome</keyword>
<feature type="domain" description="GH16" evidence="2">
    <location>
        <begin position="34"/>
        <end position="268"/>
    </location>
</feature>
<name>A0A0J1B9I9_RHOIS</name>
<dbReference type="EC" id="3.2.1.73" evidence="3"/>
<organism evidence="3 4">
    <name type="scientific">Rhodopirellula islandica</name>
    <dbReference type="NCBI Taxonomy" id="595434"/>
    <lineage>
        <taxon>Bacteria</taxon>
        <taxon>Pseudomonadati</taxon>
        <taxon>Planctomycetota</taxon>
        <taxon>Planctomycetia</taxon>
        <taxon>Pirellulales</taxon>
        <taxon>Pirellulaceae</taxon>
        <taxon>Rhodopirellula</taxon>
    </lineage>
</organism>
<evidence type="ECO:0000259" key="2">
    <source>
        <dbReference type="PROSITE" id="PS51762"/>
    </source>
</evidence>
<proteinExistence type="inferred from homology"/>
<dbReference type="GO" id="GO:0005975">
    <property type="term" value="P:carbohydrate metabolic process"/>
    <property type="evidence" value="ECO:0007669"/>
    <property type="project" value="InterPro"/>
</dbReference>
<gene>
    <name evidence="3" type="ORF">RISK_004780</name>
</gene>